<dbReference type="EMBL" id="HACA01025874">
    <property type="protein sequence ID" value="CDW43235.1"/>
    <property type="molecule type" value="Transcribed_RNA"/>
</dbReference>
<dbReference type="EMBL" id="HACA01025873">
    <property type="protein sequence ID" value="CDW43234.1"/>
    <property type="molecule type" value="Transcribed_RNA"/>
</dbReference>
<organism evidence="1">
    <name type="scientific">Lepeophtheirus salmonis</name>
    <name type="common">Salmon louse</name>
    <name type="synonym">Caligus salmonis</name>
    <dbReference type="NCBI Taxonomy" id="72036"/>
    <lineage>
        <taxon>Eukaryota</taxon>
        <taxon>Metazoa</taxon>
        <taxon>Ecdysozoa</taxon>
        <taxon>Arthropoda</taxon>
        <taxon>Crustacea</taxon>
        <taxon>Multicrustacea</taxon>
        <taxon>Hexanauplia</taxon>
        <taxon>Copepoda</taxon>
        <taxon>Siphonostomatoida</taxon>
        <taxon>Caligidae</taxon>
        <taxon>Lepeophtheirus</taxon>
    </lineage>
</organism>
<accession>A0A0K2UYS0</accession>
<evidence type="ECO:0000313" key="1">
    <source>
        <dbReference type="EMBL" id="CDW43235.1"/>
    </source>
</evidence>
<name>A0A0K2UYS0_LEPSM</name>
<dbReference type="EMBL" id="HACA01025875">
    <property type="protein sequence ID" value="CDW43236.1"/>
    <property type="molecule type" value="Transcribed_RNA"/>
</dbReference>
<reference evidence="1" key="1">
    <citation type="submission" date="2014-05" db="EMBL/GenBank/DDBJ databases">
        <authorList>
            <person name="Chronopoulou M."/>
        </authorList>
    </citation>
    <scope>NUCLEOTIDE SEQUENCE</scope>
    <source>
        <tissue evidence="1">Whole organism</tissue>
    </source>
</reference>
<protein>
    <submittedName>
        <fullName evidence="1">Uncharacterized protein</fullName>
    </submittedName>
</protein>
<sequence>MEQYPQFSTFQYT</sequence>
<proteinExistence type="predicted"/>